<dbReference type="AlphaFoldDB" id="A0A0E9XN00"/>
<reference evidence="1" key="1">
    <citation type="submission" date="2014-11" db="EMBL/GenBank/DDBJ databases">
        <authorList>
            <person name="Amaro Gonzalez C."/>
        </authorList>
    </citation>
    <scope>NUCLEOTIDE SEQUENCE</scope>
</reference>
<name>A0A0E9XN00_ANGAN</name>
<proteinExistence type="predicted"/>
<protein>
    <submittedName>
        <fullName evidence="1">Uncharacterized protein</fullName>
    </submittedName>
</protein>
<organism evidence="1">
    <name type="scientific">Anguilla anguilla</name>
    <name type="common">European freshwater eel</name>
    <name type="synonym">Muraena anguilla</name>
    <dbReference type="NCBI Taxonomy" id="7936"/>
    <lineage>
        <taxon>Eukaryota</taxon>
        <taxon>Metazoa</taxon>
        <taxon>Chordata</taxon>
        <taxon>Craniata</taxon>
        <taxon>Vertebrata</taxon>
        <taxon>Euteleostomi</taxon>
        <taxon>Actinopterygii</taxon>
        <taxon>Neopterygii</taxon>
        <taxon>Teleostei</taxon>
        <taxon>Anguilliformes</taxon>
        <taxon>Anguillidae</taxon>
        <taxon>Anguilla</taxon>
    </lineage>
</organism>
<reference evidence="1" key="2">
    <citation type="journal article" date="2015" name="Fish Shellfish Immunol.">
        <title>Early steps in the European eel (Anguilla anguilla)-Vibrio vulnificus interaction in the gills: Role of the RtxA13 toxin.</title>
        <authorList>
            <person name="Callol A."/>
            <person name="Pajuelo D."/>
            <person name="Ebbesson L."/>
            <person name="Teles M."/>
            <person name="MacKenzie S."/>
            <person name="Amaro C."/>
        </authorList>
    </citation>
    <scope>NUCLEOTIDE SEQUENCE</scope>
</reference>
<sequence>MFLRDTLTGQVTSVKNIPLIYLIFHWKCSTICTKKSYLQICIDNGYKKKKN</sequence>
<dbReference type="EMBL" id="GBXM01004811">
    <property type="protein sequence ID" value="JAI03767.1"/>
    <property type="molecule type" value="Transcribed_RNA"/>
</dbReference>
<evidence type="ECO:0000313" key="1">
    <source>
        <dbReference type="EMBL" id="JAI03767.1"/>
    </source>
</evidence>
<accession>A0A0E9XN00</accession>